<name>I1I1Q2_BRADI</name>
<keyword evidence="1" id="KW-0175">Coiled coil</keyword>
<keyword evidence="2" id="KW-0812">Transmembrane</keyword>
<protein>
    <submittedName>
        <fullName evidence="3 4">Uncharacterized protein</fullName>
    </submittedName>
</protein>
<dbReference type="HOGENOM" id="CLU_2674490_0_0_1"/>
<organism evidence="3">
    <name type="scientific">Brachypodium distachyon</name>
    <name type="common">Purple false brome</name>
    <name type="synonym">Trachynia distachya</name>
    <dbReference type="NCBI Taxonomy" id="15368"/>
    <lineage>
        <taxon>Eukaryota</taxon>
        <taxon>Viridiplantae</taxon>
        <taxon>Streptophyta</taxon>
        <taxon>Embryophyta</taxon>
        <taxon>Tracheophyta</taxon>
        <taxon>Spermatophyta</taxon>
        <taxon>Magnoliopsida</taxon>
        <taxon>Liliopsida</taxon>
        <taxon>Poales</taxon>
        <taxon>Poaceae</taxon>
        <taxon>BOP clade</taxon>
        <taxon>Pooideae</taxon>
        <taxon>Stipodae</taxon>
        <taxon>Brachypodieae</taxon>
        <taxon>Brachypodium</taxon>
    </lineage>
</organism>
<reference evidence="3 4" key="1">
    <citation type="journal article" date="2010" name="Nature">
        <title>Genome sequencing and analysis of the model grass Brachypodium distachyon.</title>
        <authorList>
            <consortium name="International Brachypodium Initiative"/>
        </authorList>
    </citation>
    <scope>NUCLEOTIDE SEQUENCE [LARGE SCALE GENOMIC DNA]</scope>
    <source>
        <strain evidence="3 4">Bd21</strain>
    </source>
</reference>
<accession>I1I1Q2</accession>
<proteinExistence type="predicted"/>
<keyword evidence="5" id="KW-1185">Reference proteome</keyword>
<feature type="coiled-coil region" evidence="1">
    <location>
        <begin position="1"/>
        <end position="42"/>
    </location>
</feature>
<sequence>MLKLETELAFQDQLIEELETKVSEGQQQIEELKSELAEAVKMKAEIGRVRDVAVASWSVAITLGVVFICLVKMLP</sequence>
<evidence type="ECO:0000313" key="4">
    <source>
        <dbReference type="EnsemblPlants" id="KQJ95455"/>
    </source>
</evidence>
<dbReference type="AlphaFoldDB" id="I1I1Q2"/>
<evidence type="ECO:0000256" key="2">
    <source>
        <dbReference type="SAM" id="Phobius"/>
    </source>
</evidence>
<gene>
    <name evidence="3" type="ORF">BRADI_3g17322v3</name>
</gene>
<evidence type="ECO:0000313" key="3">
    <source>
        <dbReference type="EMBL" id="KQJ95455.1"/>
    </source>
</evidence>
<keyword evidence="2" id="KW-1133">Transmembrane helix</keyword>
<evidence type="ECO:0000313" key="5">
    <source>
        <dbReference type="Proteomes" id="UP000008810"/>
    </source>
</evidence>
<keyword evidence="2" id="KW-0472">Membrane</keyword>
<dbReference type="EMBL" id="CM000882">
    <property type="protein sequence ID" value="KQJ95455.1"/>
    <property type="molecule type" value="Genomic_DNA"/>
</dbReference>
<dbReference type="InterPro" id="IPR007236">
    <property type="entry name" value="SlyX"/>
</dbReference>
<dbReference type="Pfam" id="PF04102">
    <property type="entry name" value="SlyX"/>
    <property type="match status" value="1"/>
</dbReference>
<dbReference type="EnsemblPlants" id="KQJ95455">
    <property type="protein sequence ID" value="KQJ95455"/>
    <property type="gene ID" value="BRADI_3g17322v3"/>
</dbReference>
<evidence type="ECO:0000256" key="1">
    <source>
        <dbReference type="SAM" id="Coils"/>
    </source>
</evidence>
<feature type="transmembrane region" description="Helical" evidence="2">
    <location>
        <begin position="52"/>
        <end position="74"/>
    </location>
</feature>
<dbReference type="InParanoid" id="I1I1Q2"/>
<dbReference type="Proteomes" id="UP000008810">
    <property type="component" value="Chromosome 3"/>
</dbReference>
<reference evidence="4" key="3">
    <citation type="submission" date="2018-08" db="UniProtKB">
        <authorList>
            <consortium name="EnsemblPlants"/>
        </authorList>
    </citation>
    <scope>IDENTIFICATION</scope>
    <source>
        <strain evidence="4">cv. Bd21</strain>
    </source>
</reference>
<reference evidence="3" key="2">
    <citation type="submission" date="2017-06" db="EMBL/GenBank/DDBJ databases">
        <title>WGS assembly of Brachypodium distachyon.</title>
        <authorList>
            <consortium name="The International Brachypodium Initiative"/>
            <person name="Lucas S."/>
            <person name="Harmon-Smith M."/>
            <person name="Lail K."/>
            <person name="Tice H."/>
            <person name="Grimwood J."/>
            <person name="Bruce D."/>
            <person name="Barry K."/>
            <person name="Shu S."/>
            <person name="Lindquist E."/>
            <person name="Wang M."/>
            <person name="Pitluck S."/>
            <person name="Vogel J.P."/>
            <person name="Garvin D.F."/>
            <person name="Mockler T.C."/>
            <person name="Schmutz J."/>
            <person name="Rokhsar D."/>
            <person name="Bevan M.W."/>
        </authorList>
    </citation>
    <scope>NUCLEOTIDE SEQUENCE</scope>
    <source>
        <strain evidence="3">Bd21</strain>
    </source>
</reference>
<dbReference type="Gramene" id="KQJ95455">
    <property type="protein sequence ID" value="KQJ95455"/>
    <property type="gene ID" value="BRADI_3g17322v3"/>
</dbReference>